<reference evidence="1" key="1">
    <citation type="submission" date="2022-01" db="EMBL/GenBank/DDBJ databases">
        <title>Comparative genomics reveals a dynamic genome evolution in the ectomycorrhizal milk-cap (Lactarius) mushrooms.</title>
        <authorList>
            <consortium name="DOE Joint Genome Institute"/>
            <person name="Lebreton A."/>
            <person name="Tang N."/>
            <person name="Kuo A."/>
            <person name="LaButti K."/>
            <person name="Drula E."/>
            <person name="Barry K."/>
            <person name="Clum A."/>
            <person name="Lipzen A."/>
            <person name="Mousain D."/>
            <person name="Ng V."/>
            <person name="Wang R."/>
            <person name="Wang X."/>
            <person name="Dai Y."/>
            <person name="Henrissat B."/>
            <person name="Grigoriev I.V."/>
            <person name="Guerin-Laguette A."/>
            <person name="Yu F."/>
            <person name="Martin F.M."/>
        </authorList>
    </citation>
    <scope>NUCLEOTIDE SEQUENCE</scope>
    <source>
        <strain evidence="1">QP</strain>
    </source>
</reference>
<evidence type="ECO:0000313" key="2">
    <source>
        <dbReference type="Proteomes" id="UP001201163"/>
    </source>
</evidence>
<keyword evidence="2" id="KW-1185">Reference proteome</keyword>
<dbReference type="EMBL" id="JAKELL010000157">
    <property type="protein sequence ID" value="KAH8979743.1"/>
    <property type="molecule type" value="Genomic_DNA"/>
</dbReference>
<organism evidence="1 2">
    <name type="scientific">Lactarius akahatsu</name>
    <dbReference type="NCBI Taxonomy" id="416441"/>
    <lineage>
        <taxon>Eukaryota</taxon>
        <taxon>Fungi</taxon>
        <taxon>Dikarya</taxon>
        <taxon>Basidiomycota</taxon>
        <taxon>Agaricomycotina</taxon>
        <taxon>Agaricomycetes</taxon>
        <taxon>Russulales</taxon>
        <taxon>Russulaceae</taxon>
        <taxon>Lactarius</taxon>
    </lineage>
</organism>
<protein>
    <submittedName>
        <fullName evidence="1">Uncharacterized protein</fullName>
    </submittedName>
</protein>
<name>A0AAD4Q8E3_9AGAM</name>
<dbReference type="AlphaFoldDB" id="A0AAD4Q8E3"/>
<evidence type="ECO:0000313" key="1">
    <source>
        <dbReference type="EMBL" id="KAH8979743.1"/>
    </source>
</evidence>
<proteinExistence type="predicted"/>
<comment type="caution">
    <text evidence="1">The sequence shown here is derived from an EMBL/GenBank/DDBJ whole genome shotgun (WGS) entry which is preliminary data.</text>
</comment>
<sequence>MVASRDERGTLPNLKYRNDLRKFLRYIRPKGEDEFPSCRTPGQLYRKYRQKLEGTGNQTRRNLHHGFSLRGDICAVLEKHDRCYCSHNNMVPLIFNPFPPMQPRTLSLAVLTPLVLPAASDLVDAQIMGPDCNLTMDWSFNSLGQSPCIVAVYMIATCNDSVFIPPTAAAR</sequence>
<dbReference type="Proteomes" id="UP001201163">
    <property type="component" value="Unassembled WGS sequence"/>
</dbReference>
<accession>A0AAD4Q8E3</accession>
<gene>
    <name evidence="1" type="ORF">EDB92DRAFT_332841</name>
</gene>